<dbReference type="Pfam" id="PF01399">
    <property type="entry name" value="PCI"/>
    <property type="match status" value="1"/>
</dbReference>
<evidence type="ECO:0000256" key="1">
    <source>
        <dbReference type="SAM" id="MobiDB-lite"/>
    </source>
</evidence>
<sequence length="94" mass="10440">MRIQKDIAVKLGLDSAQEAEAVAAKAILDGVIDATIDHDQQFLQSKAVIFVELLGALLGTERQPTIEDDERKRAMQEERARAEDEDLGDDMDMI</sequence>
<dbReference type="OrthoDB" id="1713558at2759"/>
<evidence type="ECO:0000313" key="3">
    <source>
        <dbReference type="EMBL" id="CDJ57527.1"/>
    </source>
</evidence>
<accession>U6M017</accession>
<gene>
    <name evidence="3" type="ORF">EMWEY_00039210</name>
</gene>
<keyword evidence="4" id="KW-1185">Reference proteome</keyword>
<organism evidence="3 4">
    <name type="scientific">Eimeria maxima</name>
    <name type="common">Coccidian parasite</name>
    <dbReference type="NCBI Taxonomy" id="5804"/>
    <lineage>
        <taxon>Eukaryota</taxon>
        <taxon>Sar</taxon>
        <taxon>Alveolata</taxon>
        <taxon>Apicomplexa</taxon>
        <taxon>Conoidasida</taxon>
        <taxon>Coccidia</taxon>
        <taxon>Eucoccidiorida</taxon>
        <taxon>Eimeriorina</taxon>
        <taxon>Eimeriidae</taxon>
        <taxon>Eimeria</taxon>
    </lineage>
</organism>
<dbReference type="GeneID" id="25337907"/>
<dbReference type="VEuPathDB" id="ToxoDB:EMWEY_00039210"/>
<dbReference type="Proteomes" id="UP000030763">
    <property type="component" value="Unassembled WGS sequence"/>
</dbReference>
<name>U6M017_EIMMA</name>
<feature type="region of interest" description="Disordered" evidence="1">
    <location>
        <begin position="62"/>
        <end position="94"/>
    </location>
</feature>
<dbReference type="EMBL" id="HG719307">
    <property type="protein sequence ID" value="CDJ57527.1"/>
    <property type="molecule type" value="Genomic_DNA"/>
</dbReference>
<feature type="domain" description="PCI" evidence="2">
    <location>
        <begin position="5"/>
        <end position="45"/>
    </location>
</feature>
<feature type="compositionally biased region" description="Acidic residues" evidence="1">
    <location>
        <begin position="83"/>
        <end position="94"/>
    </location>
</feature>
<feature type="compositionally biased region" description="Basic and acidic residues" evidence="1">
    <location>
        <begin position="69"/>
        <end position="82"/>
    </location>
</feature>
<evidence type="ECO:0000313" key="4">
    <source>
        <dbReference type="Proteomes" id="UP000030763"/>
    </source>
</evidence>
<dbReference type="InterPro" id="IPR000717">
    <property type="entry name" value="PCI_dom"/>
</dbReference>
<reference evidence="3" key="1">
    <citation type="submission" date="2013-10" db="EMBL/GenBank/DDBJ databases">
        <title>Genomic analysis of the causative agents of coccidiosis in chickens.</title>
        <authorList>
            <person name="Reid A.J."/>
            <person name="Blake D."/>
            <person name="Billington K."/>
            <person name="Browne H."/>
            <person name="Dunn M."/>
            <person name="Hung S."/>
            <person name="Kawahara F."/>
            <person name="Miranda-Saavedra D."/>
            <person name="Mourier T."/>
            <person name="Nagra H."/>
            <person name="Otto T.D."/>
            <person name="Rawlings N."/>
            <person name="Sanchez A."/>
            <person name="Sanders M."/>
            <person name="Subramaniam C."/>
            <person name="Tay Y."/>
            <person name="Dear P."/>
            <person name="Doerig C."/>
            <person name="Gruber A."/>
            <person name="Parkinson J."/>
            <person name="Shirley M."/>
            <person name="Wan K.L."/>
            <person name="Berriman M."/>
            <person name="Tomley F."/>
            <person name="Pain A."/>
        </authorList>
    </citation>
    <scope>NUCLEOTIDE SEQUENCE [LARGE SCALE GENOMIC DNA]</scope>
    <source>
        <strain evidence="3">Weybridge</strain>
    </source>
</reference>
<protein>
    <recommendedName>
        <fullName evidence="2">PCI domain-containing protein</fullName>
    </recommendedName>
</protein>
<proteinExistence type="predicted"/>
<evidence type="ECO:0000259" key="2">
    <source>
        <dbReference type="Pfam" id="PF01399"/>
    </source>
</evidence>
<reference evidence="3" key="2">
    <citation type="submission" date="2013-10" db="EMBL/GenBank/DDBJ databases">
        <authorList>
            <person name="Aslett M."/>
        </authorList>
    </citation>
    <scope>NUCLEOTIDE SEQUENCE [LARGE SCALE GENOMIC DNA]</scope>
    <source>
        <strain evidence="3">Weybridge</strain>
    </source>
</reference>
<dbReference type="RefSeq" id="XP_013334175.1">
    <property type="nucleotide sequence ID" value="XM_013478721.1"/>
</dbReference>
<dbReference type="AlphaFoldDB" id="U6M017"/>